<dbReference type="KEGG" id="pacs:FAZ98_29695"/>
<accession>A0A7Z2GQQ2</accession>
<evidence type="ECO:0000313" key="2">
    <source>
        <dbReference type="Proteomes" id="UP000433577"/>
    </source>
</evidence>
<proteinExistence type="predicted"/>
<dbReference type="AlphaFoldDB" id="A0A7Z2GQQ2"/>
<evidence type="ECO:0000313" key="1">
    <source>
        <dbReference type="EMBL" id="QGZ65995.1"/>
    </source>
</evidence>
<dbReference type="EMBL" id="CP046916">
    <property type="protein sequence ID" value="QGZ65995.1"/>
    <property type="molecule type" value="Genomic_DNA"/>
</dbReference>
<dbReference type="Proteomes" id="UP000433577">
    <property type="component" value="Chromosome 4"/>
</dbReference>
<keyword evidence="2" id="KW-1185">Reference proteome</keyword>
<dbReference type="OrthoDB" id="9084301at2"/>
<sequence length="337" mass="34552">MGMAGSLLMAACGGGGSSSTPAASANLSATQQAYERVALAQNGGQHLLNASLAISTSSTSTISVNPANSYLFTTNESLPQSPASAGPQMMTIGTSTVDPKLSVPTQTAPRFLVNGAVVVEALPQKIQVSYNGANIQSTLYAQDGTTAVETLLVTQYVSVPLTGTIASSPSELASGSAFGVLTNTFNGASLYNTSATWQSGAAYAKATRQFVGDTVEVGDCATPATTGASVTACATTATTLEGFFPHTSASDDKTYNLADGQIVTLAGTRAWVATAARNSPTTEYRVYYQSNGQIFSAVLVRDGTPSQIDSLGTNTPQNFEIYLNQAAVQSLTNAIAF</sequence>
<name>A0A7Z2GQQ2_9BURK</name>
<gene>
    <name evidence="1" type="ORF">FAZ98_29695</name>
</gene>
<organism evidence="1 2">
    <name type="scientific">Paraburkholderia acidisoli</name>
    <dbReference type="NCBI Taxonomy" id="2571748"/>
    <lineage>
        <taxon>Bacteria</taxon>
        <taxon>Pseudomonadati</taxon>
        <taxon>Pseudomonadota</taxon>
        <taxon>Betaproteobacteria</taxon>
        <taxon>Burkholderiales</taxon>
        <taxon>Burkholderiaceae</taxon>
        <taxon>Paraburkholderia</taxon>
    </lineage>
</organism>
<reference evidence="1 2" key="1">
    <citation type="submission" date="2019-12" db="EMBL/GenBank/DDBJ databases">
        <title>Paraburkholderia acidiphila 7Q-K02 sp. nov and Paraburkholderia acidisoli DHF22 sp. nov., two strains isolated from forest soil.</title>
        <authorList>
            <person name="Gao Z."/>
            <person name="Qiu L."/>
        </authorList>
    </citation>
    <scope>NUCLEOTIDE SEQUENCE [LARGE SCALE GENOMIC DNA]</scope>
    <source>
        <strain evidence="1 2">DHF22</strain>
    </source>
</reference>
<protein>
    <submittedName>
        <fullName evidence="1">Uncharacterized protein</fullName>
    </submittedName>
</protein>